<feature type="transmembrane region" description="Helical" evidence="1">
    <location>
        <begin position="126"/>
        <end position="146"/>
    </location>
</feature>
<organism evidence="2 3">
    <name type="scientific">Mycoemilia scoparia</name>
    <dbReference type="NCBI Taxonomy" id="417184"/>
    <lineage>
        <taxon>Eukaryota</taxon>
        <taxon>Fungi</taxon>
        <taxon>Fungi incertae sedis</taxon>
        <taxon>Zoopagomycota</taxon>
        <taxon>Kickxellomycotina</taxon>
        <taxon>Kickxellomycetes</taxon>
        <taxon>Kickxellales</taxon>
        <taxon>Kickxellaceae</taxon>
        <taxon>Mycoemilia</taxon>
    </lineage>
</organism>
<feature type="transmembrane region" description="Helical" evidence="1">
    <location>
        <begin position="35"/>
        <end position="53"/>
    </location>
</feature>
<evidence type="ECO:0000313" key="2">
    <source>
        <dbReference type="EMBL" id="KAJ1920724.1"/>
    </source>
</evidence>
<keyword evidence="3" id="KW-1185">Reference proteome</keyword>
<keyword evidence="1" id="KW-0472">Membrane</keyword>
<dbReference type="PANTHER" id="PTHR37852:SF1">
    <property type="entry name" value="HIG1 DOMAIN-CONTAINING PROTEIN"/>
    <property type="match status" value="1"/>
</dbReference>
<accession>A0A9W8DVS7</accession>
<dbReference type="EMBL" id="JANBPU010000010">
    <property type="protein sequence ID" value="KAJ1920724.1"/>
    <property type="molecule type" value="Genomic_DNA"/>
</dbReference>
<proteinExistence type="predicted"/>
<dbReference type="OrthoDB" id="5584028at2759"/>
<sequence>MTESASLESNTNHIGTKENSSSLYTRIRMTPTERFLVVTLNGAFWGVVVGAYLGGRQAGFQYLAERAHRLPTTVQSWYYYHKWKNYKVALGAFKRGSIYALRVAGVCAVYEGIETTVDHVQEEVNAASSIAAGVGTAAIVGILARLPRSSFMRSMKFGAIGGGTIGLLQDIANWHHGKPPTYFTKLTSRS</sequence>
<comment type="caution">
    <text evidence="2">The sequence shown here is derived from an EMBL/GenBank/DDBJ whole genome shotgun (WGS) entry which is preliminary data.</text>
</comment>
<keyword evidence="1" id="KW-0812">Transmembrane</keyword>
<dbReference type="Pfam" id="PF02466">
    <property type="entry name" value="Tim17"/>
    <property type="match status" value="1"/>
</dbReference>
<evidence type="ECO:0000256" key="1">
    <source>
        <dbReference type="SAM" id="Phobius"/>
    </source>
</evidence>
<name>A0A9W8DVS7_9FUNG</name>
<keyword evidence="1" id="KW-1133">Transmembrane helix</keyword>
<gene>
    <name evidence="2" type="ORF">H4219_001123</name>
</gene>
<protein>
    <submittedName>
        <fullName evidence="2">Uncharacterized protein</fullName>
    </submittedName>
</protein>
<dbReference type="AlphaFoldDB" id="A0A9W8DVS7"/>
<evidence type="ECO:0000313" key="3">
    <source>
        <dbReference type="Proteomes" id="UP001150538"/>
    </source>
</evidence>
<dbReference type="PANTHER" id="PTHR37852">
    <property type="entry name" value="YALI0B21208P"/>
    <property type="match status" value="1"/>
</dbReference>
<reference evidence="2" key="1">
    <citation type="submission" date="2022-07" db="EMBL/GenBank/DDBJ databases">
        <title>Phylogenomic reconstructions and comparative analyses of Kickxellomycotina fungi.</title>
        <authorList>
            <person name="Reynolds N.K."/>
            <person name="Stajich J.E."/>
            <person name="Barry K."/>
            <person name="Grigoriev I.V."/>
            <person name="Crous P."/>
            <person name="Smith M.E."/>
        </authorList>
    </citation>
    <scope>NUCLEOTIDE SEQUENCE</scope>
    <source>
        <strain evidence="2">NBRC 100468</strain>
    </source>
</reference>
<dbReference type="Proteomes" id="UP001150538">
    <property type="component" value="Unassembled WGS sequence"/>
</dbReference>